<proteinExistence type="predicted"/>
<name>A0A5M6CHS6_9BACT</name>
<gene>
    <name evidence="1" type="ORF">F0919_08275</name>
</gene>
<accession>A0A5M6CHS6</accession>
<protein>
    <submittedName>
        <fullName evidence="1">Uncharacterized protein</fullName>
    </submittedName>
</protein>
<dbReference type="Proteomes" id="UP000323632">
    <property type="component" value="Unassembled WGS sequence"/>
</dbReference>
<dbReference type="EMBL" id="VWSH01000002">
    <property type="protein sequence ID" value="KAA5534607.1"/>
    <property type="molecule type" value="Genomic_DNA"/>
</dbReference>
<dbReference type="InterPro" id="IPR047975">
    <property type="entry name" value="Heme_bind_FMP"/>
</dbReference>
<keyword evidence="2" id="KW-1185">Reference proteome</keyword>
<evidence type="ECO:0000313" key="1">
    <source>
        <dbReference type="EMBL" id="KAA5534607.1"/>
    </source>
</evidence>
<reference evidence="1 2" key="1">
    <citation type="submission" date="2019-09" db="EMBL/GenBank/DDBJ databases">
        <title>Genome sequence and assembly of Taibaiella sp.</title>
        <authorList>
            <person name="Chhetri G."/>
        </authorList>
    </citation>
    <scope>NUCLEOTIDE SEQUENCE [LARGE SCALE GENOMIC DNA]</scope>
    <source>
        <strain evidence="1 2">KVB11</strain>
    </source>
</reference>
<sequence>MTEQLNQFGMGARFIPPNQLDEIDLGPLRQLIGQWESVVLPPQAGSSTPTASGWNVISVPAEKGFIFEVIPYKENLKFSAVAVEAGNRGPVINGTQFNQEITGLFYEQQIISVCDTDFCNERGFKNGTVIHAETGLFLYITNYSSGLNIARLGTVPHGNALLALGNATDSTDPGTTFFPESSALAFNLDGSAPGGLGYNENITLDPQFAEFNQVDPNTFLQSTLEQIVGSGSVTSMTTFDLTTKNPDATGGILNIPFIQSNVTATTMDFTLWLENISGGSETELLQYSQTVNLVFPLGGNVTPIVWPHISISTMKRMPEVLKQANKAEMLKSSALSSGNTPGVPQL</sequence>
<comment type="caution">
    <text evidence="1">The sequence shown here is derived from an EMBL/GenBank/DDBJ whole genome shotgun (WGS) entry which is preliminary data.</text>
</comment>
<evidence type="ECO:0000313" key="2">
    <source>
        <dbReference type="Proteomes" id="UP000323632"/>
    </source>
</evidence>
<dbReference type="NCBIfam" id="NF040572">
    <property type="entry name" value="heme_bind_FMP"/>
    <property type="match status" value="1"/>
</dbReference>
<dbReference type="AlphaFoldDB" id="A0A5M6CHS6"/>
<organism evidence="1 2">
    <name type="scientific">Taibaiella lutea</name>
    <dbReference type="NCBI Taxonomy" id="2608001"/>
    <lineage>
        <taxon>Bacteria</taxon>
        <taxon>Pseudomonadati</taxon>
        <taxon>Bacteroidota</taxon>
        <taxon>Chitinophagia</taxon>
        <taxon>Chitinophagales</taxon>
        <taxon>Chitinophagaceae</taxon>
        <taxon>Taibaiella</taxon>
    </lineage>
</organism>
<dbReference type="RefSeq" id="WP_150032287.1">
    <property type="nucleotide sequence ID" value="NZ_VWSH01000002.1"/>
</dbReference>